<feature type="region of interest" description="Disordered" evidence="2">
    <location>
        <begin position="324"/>
        <end position="362"/>
    </location>
</feature>
<comment type="similarity">
    <text evidence="1">Belongs to the serpin family.</text>
</comment>
<accession>A0A8J2NTZ4</accession>
<evidence type="ECO:0000256" key="1">
    <source>
        <dbReference type="ARBA" id="ARBA00009500"/>
    </source>
</evidence>
<protein>
    <recommendedName>
        <fullName evidence="3">Serpin domain-containing protein</fullName>
    </recommendedName>
</protein>
<dbReference type="AlphaFoldDB" id="A0A8J2NTZ4"/>
<dbReference type="Pfam" id="PF00079">
    <property type="entry name" value="Serpin"/>
    <property type="match status" value="1"/>
</dbReference>
<keyword evidence="5" id="KW-1185">Reference proteome</keyword>
<proteinExistence type="inferred from homology"/>
<dbReference type="PANTHER" id="PTHR11461">
    <property type="entry name" value="SERINE PROTEASE INHIBITOR, SERPIN"/>
    <property type="match status" value="1"/>
</dbReference>
<dbReference type="GO" id="GO:0005615">
    <property type="term" value="C:extracellular space"/>
    <property type="evidence" value="ECO:0007669"/>
    <property type="project" value="InterPro"/>
</dbReference>
<comment type="caution">
    <text evidence="4">The sequence shown here is derived from an EMBL/GenBank/DDBJ whole genome shotgun (WGS) entry which is preliminary data.</text>
</comment>
<organism evidence="4 5">
    <name type="scientific">Allacma fusca</name>
    <dbReference type="NCBI Taxonomy" id="39272"/>
    <lineage>
        <taxon>Eukaryota</taxon>
        <taxon>Metazoa</taxon>
        <taxon>Ecdysozoa</taxon>
        <taxon>Arthropoda</taxon>
        <taxon>Hexapoda</taxon>
        <taxon>Collembola</taxon>
        <taxon>Symphypleona</taxon>
        <taxon>Sminthuridae</taxon>
        <taxon>Allacma</taxon>
    </lineage>
</organism>
<evidence type="ECO:0000256" key="2">
    <source>
        <dbReference type="SAM" id="MobiDB-lite"/>
    </source>
</evidence>
<dbReference type="InterPro" id="IPR023796">
    <property type="entry name" value="Serpin_dom"/>
</dbReference>
<gene>
    <name evidence="4" type="ORF">AFUS01_LOCUS7680</name>
</gene>
<feature type="compositionally biased region" description="Polar residues" evidence="2">
    <location>
        <begin position="324"/>
        <end position="357"/>
    </location>
</feature>
<feature type="domain" description="Serpin" evidence="3">
    <location>
        <begin position="10"/>
        <end position="310"/>
    </location>
</feature>
<evidence type="ECO:0000313" key="5">
    <source>
        <dbReference type="Proteomes" id="UP000708208"/>
    </source>
</evidence>
<dbReference type="Proteomes" id="UP000708208">
    <property type="component" value="Unassembled WGS sequence"/>
</dbReference>
<evidence type="ECO:0000259" key="3">
    <source>
        <dbReference type="Pfam" id="PF00079"/>
    </source>
</evidence>
<sequence length="432" mass="49285">MGEPIGAEGFSPFTMSYLLAVVHTQIWPVPTKGFSKLLHLEDQQIQNTYQWIVEQLSSDTHVILHSNVLTATKGFQTPQNVSNLKSRVSYIDYNAPNTNEAIMQINAMLSGQTFGKYYDKLVPLGGWYGTAIYNYTSGLFLNTLYFNGGWEYPFYSIGPMEFAGPNKLPFLEAYGNFNVISQPNYRALRIPLKNSSKVLILVEPRGGKRIKDFANEDFESFLELRRNKSAEEWSFRELRVRLPAFNISLRGSFSENLRNLGLKNSICAYNYKNLHTFEAFVQSTYAHLAEDKFEIASVTAASLTDIKNHQDFYHFNKNCTPQEDQINDVETTTTDNKNISLDTETTSEPSKPSASSTEDPDGMLVMESPFLWYFEDEALGIGPLVLGTVETAPLRTEPQIDKGFEWLLELEKYMYWSCPDPWFEESFKNQPC</sequence>
<name>A0A8J2NTZ4_9HEXA</name>
<evidence type="ECO:0000313" key="4">
    <source>
        <dbReference type="EMBL" id="CAG7718277.1"/>
    </source>
</evidence>
<dbReference type="InterPro" id="IPR000215">
    <property type="entry name" value="Serpin_fam"/>
</dbReference>
<dbReference type="PANTHER" id="PTHR11461:SF211">
    <property type="entry name" value="GH10112P-RELATED"/>
    <property type="match status" value="1"/>
</dbReference>
<dbReference type="GO" id="GO:0004867">
    <property type="term" value="F:serine-type endopeptidase inhibitor activity"/>
    <property type="evidence" value="ECO:0007669"/>
    <property type="project" value="InterPro"/>
</dbReference>
<reference evidence="4" key="1">
    <citation type="submission" date="2021-06" db="EMBL/GenBank/DDBJ databases">
        <authorList>
            <person name="Hodson N. C."/>
            <person name="Mongue J. A."/>
            <person name="Jaron S. K."/>
        </authorList>
    </citation>
    <scope>NUCLEOTIDE SEQUENCE</scope>
</reference>
<dbReference type="EMBL" id="CAJVCH010052207">
    <property type="protein sequence ID" value="CAG7718277.1"/>
    <property type="molecule type" value="Genomic_DNA"/>
</dbReference>